<gene>
    <name evidence="1" type="ORF">J2W84_001211</name>
</gene>
<accession>A0ABU1QU29</accession>
<evidence type="ECO:0000313" key="1">
    <source>
        <dbReference type="EMBL" id="MDR6804174.1"/>
    </source>
</evidence>
<comment type="caution">
    <text evidence="1">The sequence shown here is derived from an EMBL/GenBank/DDBJ whole genome shotgun (WGS) entry which is preliminary data.</text>
</comment>
<organism evidence="1 2">
    <name type="scientific">Dyadobacter fermentans</name>
    <dbReference type="NCBI Taxonomy" id="94254"/>
    <lineage>
        <taxon>Bacteria</taxon>
        <taxon>Pseudomonadati</taxon>
        <taxon>Bacteroidota</taxon>
        <taxon>Cytophagia</taxon>
        <taxon>Cytophagales</taxon>
        <taxon>Spirosomataceae</taxon>
        <taxon>Dyadobacter</taxon>
    </lineage>
</organism>
<keyword evidence="2" id="KW-1185">Reference proteome</keyword>
<sequence>MSLYGYTFLAEVEDFDIEDYIAYMDWRSAAGPHIKIYIKEGSIFFYLHDELKDRLFQLSAINPSKLKTKEAFEDVIKAYLLTKL</sequence>
<name>A0ABU1QU29_9BACT</name>
<evidence type="ECO:0000313" key="2">
    <source>
        <dbReference type="Proteomes" id="UP001264980"/>
    </source>
</evidence>
<protein>
    <submittedName>
        <fullName evidence="1">Uncharacterized protein</fullName>
    </submittedName>
</protein>
<dbReference type="Proteomes" id="UP001264980">
    <property type="component" value="Unassembled WGS sequence"/>
</dbReference>
<reference evidence="1 2" key="1">
    <citation type="submission" date="2023-07" db="EMBL/GenBank/DDBJ databases">
        <title>Sorghum-associated microbial communities from plants grown in Nebraska, USA.</title>
        <authorList>
            <person name="Schachtman D."/>
        </authorList>
    </citation>
    <scope>NUCLEOTIDE SEQUENCE [LARGE SCALE GENOMIC DNA]</scope>
    <source>
        <strain evidence="1 2">BE57</strain>
    </source>
</reference>
<dbReference type="EMBL" id="JAVDTI010000001">
    <property type="protein sequence ID" value="MDR6804174.1"/>
    <property type="molecule type" value="Genomic_DNA"/>
</dbReference>
<proteinExistence type="predicted"/>